<organism evidence="5 6">
    <name type="scientific">Pseudovirgaria hyperparasitica</name>
    <dbReference type="NCBI Taxonomy" id="470096"/>
    <lineage>
        <taxon>Eukaryota</taxon>
        <taxon>Fungi</taxon>
        <taxon>Dikarya</taxon>
        <taxon>Ascomycota</taxon>
        <taxon>Pezizomycotina</taxon>
        <taxon>Dothideomycetes</taxon>
        <taxon>Dothideomycetes incertae sedis</taxon>
        <taxon>Acrospermales</taxon>
        <taxon>Acrospermaceae</taxon>
        <taxon>Pseudovirgaria</taxon>
    </lineage>
</organism>
<dbReference type="AlphaFoldDB" id="A0A6A6WL38"/>
<gene>
    <name evidence="5" type="ORF">EJ05DRAFT_534349</name>
</gene>
<dbReference type="Proteomes" id="UP000799437">
    <property type="component" value="Unassembled WGS sequence"/>
</dbReference>
<dbReference type="InterPro" id="IPR008733">
    <property type="entry name" value="PEX11"/>
</dbReference>
<dbReference type="PANTHER" id="PTHR12652:SF25">
    <property type="entry name" value="MICROBODY (PEROXISOME) PROLIFERATION PROTEIN PEROXIN 11C (EUROFUNG)"/>
    <property type="match status" value="1"/>
</dbReference>
<dbReference type="GeneID" id="54490233"/>
<accession>A0A6A6WL38</accession>
<dbReference type="RefSeq" id="XP_033605333.1">
    <property type="nucleotide sequence ID" value="XM_033749179.1"/>
</dbReference>
<keyword evidence="1" id="KW-0962">Peroxisome biogenesis</keyword>
<dbReference type="OrthoDB" id="10005898at2759"/>
<dbReference type="PANTHER" id="PTHR12652">
    <property type="entry name" value="PEROXISOMAL BIOGENESIS FACTOR 11"/>
    <property type="match status" value="1"/>
</dbReference>
<keyword evidence="6" id="KW-1185">Reference proteome</keyword>
<evidence type="ECO:0000256" key="1">
    <source>
        <dbReference type="ARBA" id="ARBA00022593"/>
    </source>
</evidence>
<evidence type="ECO:0000313" key="6">
    <source>
        <dbReference type="Proteomes" id="UP000799437"/>
    </source>
</evidence>
<dbReference type="GO" id="GO:0005778">
    <property type="term" value="C:peroxisomal membrane"/>
    <property type="evidence" value="ECO:0007669"/>
    <property type="project" value="UniProtKB-SubCell"/>
</dbReference>
<sequence length="306" mass="33677">MASFPPASNLKKLQSLIHAHTVSSLNTTDTLLLRASKLFSTPAGIDSALLTLQYTLKFASKRLQARLESQLAALAESIASKAEGALLPGETIVAEVPSPPGAKRIAKLSEGAGNLSAKISDVRMFMRLWGLLGMYAWARSTYAAPPKDTILKAIAWGQITVMTAFQFLENAVYLASQGVLNGEGWLGEAGARRKGDWMVKSCQCWVAYIGLDFVRLGYEWYKERNGLNEEVVSGNVEKEKEFKMAALQRTKDRNALWWRQFVKQAAYSPMALHYSVTTPLISDTTIGWTGMIAGISGLMHLWRQTA</sequence>
<dbReference type="EMBL" id="ML996565">
    <property type="protein sequence ID" value="KAF2762882.1"/>
    <property type="molecule type" value="Genomic_DNA"/>
</dbReference>
<evidence type="ECO:0000256" key="2">
    <source>
        <dbReference type="ARBA" id="ARBA00023136"/>
    </source>
</evidence>
<protein>
    <recommendedName>
        <fullName evidence="7">Peroxin 11C</fullName>
    </recommendedName>
</protein>
<reference evidence="5" key="1">
    <citation type="journal article" date="2020" name="Stud. Mycol.">
        <title>101 Dothideomycetes genomes: a test case for predicting lifestyles and emergence of pathogens.</title>
        <authorList>
            <person name="Haridas S."/>
            <person name="Albert R."/>
            <person name="Binder M."/>
            <person name="Bloem J."/>
            <person name="Labutti K."/>
            <person name="Salamov A."/>
            <person name="Andreopoulos B."/>
            <person name="Baker S."/>
            <person name="Barry K."/>
            <person name="Bills G."/>
            <person name="Bluhm B."/>
            <person name="Cannon C."/>
            <person name="Castanera R."/>
            <person name="Culley D."/>
            <person name="Daum C."/>
            <person name="Ezra D."/>
            <person name="Gonzalez J."/>
            <person name="Henrissat B."/>
            <person name="Kuo A."/>
            <person name="Liang C."/>
            <person name="Lipzen A."/>
            <person name="Lutzoni F."/>
            <person name="Magnuson J."/>
            <person name="Mondo S."/>
            <person name="Nolan M."/>
            <person name="Ohm R."/>
            <person name="Pangilinan J."/>
            <person name="Park H.-J."/>
            <person name="Ramirez L."/>
            <person name="Alfaro M."/>
            <person name="Sun H."/>
            <person name="Tritt A."/>
            <person name="Yoshinaga Y."/>
            <person name="Zwiers L.-H."/>
            <person name="Turgeon B."/>
            <person name="Goodwin S."/>
            <person name="Spatafora J."/>
            <person name="Crous P."/>
            <person name="Grigoriev I."/>
        </authorList>
    </citation>
    <scope>NUCLEOTIDE SEQUENCE</scope>
    <source>
        <strain evidence="5">CBS 121739</strain>
    </source>
</reference>
<proteinExistence type="predicted"/>
<name>A0A6A6WL38_9PEZI</name>
<evidence type="ECO:0000256" key="4">
    <source>
        <dbReference type="ARBA" id="ARBA00046271"/>
    </source>
</evidence>
<evidence type="ECO:0000256" key="3">
    <source>
        <dbReference type="ARBA" id="ARBA00023140"/>
    </source>
</evidence>
<dbReference type="Pfam" id="PF05648">
    <property type="entry name" value="PEX11"/>
    <property type="match status" value="1"/>
</dbReference>
<keyword evidence="3" id="KW-0576">Peroxisome</keyword>
<evidence type="ECO:0000313" key="5">
    <source>
        <dbReference type="EMBL" id="KAF2762882.1"/>
    </source>
</evidence>
<evidence type="ECO:0008006" key="7">
    <source>
        <dbReference type="Google" id="ProtNLM"/>
    </source>
</evidence>
<comment type="subcellular location">
    <subcellularLocation>
        <location evidence="4">Peroxisome membrane</location>
    </subcellularLocation>
</comment>
<dbReference type="GO" id="GO:0016559">
    <property type="term" value="P:peroxisome fission"/>
    <property type="evidence" value="ECO:0007669"/>
    <property type="project" value="InterPro"/>
</dbReference>
<keyword evidence="2" id="KW-0472">Membrane</keyword>